<sequence length="183" mass="21389">MTANQEFHPDFHLNRVLYPSSDPGLRRFIERFQAHEKRDVLVQETVDRLQKTLQVNRVVLYYFYHQWKGQVTFEALSHPKWSIYGSTGADECFNDEYAALYMAGRTRSISDIEREPIHSCHQDFLRQIKVKANLVVPILMNQQQLWGLLVAHHCESSRFWLSSELELLKDAAQMLAVQLANLA</sequence>
<dbReference type="Gene3D" id="3.30.450.40">
    <property type="match status" value="1"/>
</dbReference>
<dbReference type="Pfam" id="PF01590">
    <property type="entry name" value="GAF"/>
    <property type="match status" value="1"/>
</dbReference>
<gene>
    <name evidence="2" type="ORF">WN50_11650</name>
</gene>
<dbReference type="AlphaFoldDB" id="A0A0F5YGN2"/>
<accession>A0A0F5YGN2</accession>
<dbReference type="PROSITE" id="PS50046">
    <property type="entry name" value="PHYTOCHROME_2"/>
    <property type="match status" value="1"/>
</dbReference>
<dbReference type="SUPFAM" id="SSF55781">
    <property type="entry name" value="GAF domain-like"/>
    <property type="match status" value="1"/>
</dbReference>
<dbReference type="RefSeq" id="WP_046278713.1">
    <property type="nucleotide sequence ID" value="NZ_LATL02000031.1"/>
</dbReference>
<dbReference type="InterPro" id="IPR016132">
    <property type="entry name" value="Phyto_chromo_attachment"/>
</dbReference>
<dbReference type="InterPro" id="IPR029016">
    <property type="entry name" value="GAF-like_dom_sf"/>
</dbReference>
<evidence type="ECO:0000313" key="3">
    <source>
        <dbReference type="Proteomes" id="UP000033607"/>
    </source>
</evidence>
<organism evidence="2 3">
    <name type="scientific">Limnoraphis robusta CS-951</name>
    <dbReference type="NCBI Taxonomy" id="1637645"/>
    <lineage>
        <taxon>Bacteria</taxon>
        <taxon>Bacillati</taxon>
        <taxon>Cyanobacteriota</taxon>
        <taxon>Cyanophyceae</taxon>
        <taxon>Oscillatoriophycideae</taxon>
        <taxon>Oscillatoriales</taxon>
        <taxon>Sirenicapillariaceae</taxon>
        <taxon>Limnoraphis</taxon>
    </lineage>
</organism>
<evidence type="ECO:0000259" key="1">
    <source>
        <dbReference type="PROSITE" id="PS50046"/>
    </source>
</evidence>
<dbReference type="SMART" id="SM00065">
    <property type="entry name" value="GAF"/>
    <property type="match status" value="1"/>
</dbReference>
<dbReference type="InterPro" id="IPR003018">
    <property type="entry name" value="GAF"/>
</dbReference>
<proteinExistence type="predicted"/>
<reference evidence="2 3" key="1">
    <citation type="submission" date="2015-06" db="EMBL/GenBank/DDBJ databases">
        <title>Draft genome assembly of filamentous brackish cyanobacterium Limnoraphis robusta strain CS-951.</title>
        <authorList>
            <person name="Willis A."/>
            <person name="Parks M."/>
            <person name="Burford M.A."/>
        </authorList>
    </citation>
    <scope>NUCLEOTIDE SEQUENCE [LARGE SCALE GENOMIC DNA]</scope>
    <source>
        <strain evidence="2 3">CS-951</strain>
    </source>
</reference>
<feature type="domain" description="Phytochrome chromophore attachment site" evidence="1">
    <location>
        <begin position="37"/>
        <end position="174"/>
    </location>
</feature>
<dbReference type="PATRIC" id="fig|1637645.4.peg.552"/>
<dbReference type="Proteomes" id="UP000033607">
    <property type="component" value="Unassembled WGS sequence"/>
</dbReference>
<dbReference type="OrthoDB" id="516850at2"/>
<protein>
    <recommendedName>
        <fullName evidence="1">Phytochrome chromophore attachment site domain-containing protein</fullName>
    </recommendedName>
</protein>
<name>A0A0F5YGN2_9CYAN</name>
<comment type="caution">
    <text evidence="2">The sequence shown here is derived from an EMBL/GenBank/DDBJ whole genome shotgun (WGS) entry which is preliminary data.</text>
</comment>
<dbReference type="EMBL" id="LATL02000031">
    <property type="protein sequence ID" value="KKD37928.1"/>
    <property type="molecule type" value="Genomic_DNA"/>
</dbReference>
<evidence type="ECO:0000313" key="2">
    <source>
        <dbReference type="EMBL" id="KKD37928.1"/>
    </source>
</evidence>